<dbReference type="InterPro" id="IPR050865">
    <property type="entry name" value="BEACH_Domain"/>
</dbReference>
<accession>A0AAD1XH70</accession>
<dbReference type="GO" id="GO:0008104">
    <property type="term" value="P:intracellular protein localization"/>
    <property type="evidence" value="ECO:0007669"/>
    <property type="project" value="TreeGrafter"/>
</dbReference>
<dbReference type="PROSITE" id="PS50197">
    <property type="entry name" value="BEACH"/>
    <property type="match status" value="1"/>
</dbReference>
<sequence>MERLSDFEESKSPCDSQRLHKRDSFVLSEMGDNTSLSDLLPELVLIPYRDPPEYNIKNIITNPIAFKNIIKQFGKVSSVERVENINNILDKFRLCLHNNIIINNPMNYDKYPIDLVKLLLGAYFSDYSKEDPDTRCALLKLIRAVTIGGRFSKSHFESVYGYITSKDPDDLLGAVELIENMIAIDKDHIPMFYFSDIDSYIEISSSLTIDKSFKNGITIGFWFRIEELNGTSFEDYPSLFTIFCAGSGGFEAYFEGNVLYYKTMSGKSYQSGPDDNNCVEVFEFEPRTWYSLFICHKKKNLKILVNGQHIKTTRSIEYPKNIDSGRLDKGFLCRKMTGQVSSILICSDCVELDTAIEICSRYPKSVQADKLMKDFEEVSQFKDDKLKEKIFGLYIPSRAYKNTKGEIFVEFCNYHRKAKLSSHAGVFCQDNQKNQLLFCGDVKALLPIMPLFQRIEDVELGRKTFSKFLSIIETFTHLLTEDNIKEFHLEGFSSGFFLLFYSIPLTFFTKDTIQSLIDIRFNLKKDFSFFNHMMYTTDIWINLDFEIQHFFWDYVNSIYSQDYKVYLKFIDIKRLLQIVKHLVATKRGHCCEKHERIKDPRSARKSSKYLPVNNLSEYIRPILEIIRNILSDCAKGAKETSVTSGITDLVSIITYKQTPCYRIEVLKVIKDLVSEQEQNCHTFKVHLKKSKHYFLILKVFNESYYDVQTYCAEIIKCLDLDQSIKEKIFSFMNYSLCPPDQRDIDVSLEDMTAYHTPVFKKNQYGNILDHTEQMRSQSSLYRAKKYGSALEPSQVLQEHEEMKYESSSKVKFKGFPHRTDSKISHENLQQKFTDPNFSEDNSEEYIMFTQSRSSKYQSSKEKIEEETKNSEESLRGADEEDPLGRYLKKLEEKREVKESPVISDDNRIEVNPHRKSGKSSSPKRDSVPGLTPSVAMIKESTNIPLTSSLSSEGNNSGANQEVHAEEDFIIEELGDLYQVFLSWIFSSRDECDTSRPIKYNSVLPLCLNLAAKSTKLMKQKVISDLNFMTVVAKNANIIMTERTFPEWIIELIFTVFPSKKVKDLDPIWDMGCKLYIQMAKMCLNNDSSSHSNIHQLIIWPISKYLKSRSTKEKIGSDIKKRERMVRTILCGFFDTISSSKDRDKWNPSFSHENPFSKFWKNTTQIVFQIEELVLSFEYLRHIFSDDANTPIKTSKNRDGKQDFSFSLPEMKEEQSIYANTKNYLFISSVKNTWHDSQLLNLMFEIIEPIWLIKIKRRSSKVYKSAIASNFKNLGYNQIEDQVLDTLDEISSRDANERLQILLSKKVYSEEFKKKERHNFSFIKTVVNLICLRITLEQDKNYIIYYLKMLCDITECCIFISECWSSKKSDDNNEVQSKLTKVVAFVMYFLHREIRSNNPHQEYLCNALDNITTIIFVIALKKYAKDHEHADPKAPSARLVTRLLNGYFEKTDKTLLFIRKDLENYQAKDYQGISQILCSDQFSDFFDESERFRAIKREFCKENYCEIVSKERYSYAKKIRNDQRTWDYQEKKKYQEISIDISDKHDRVKVEEDNIKKETLLWIDSRQRMMKRHLRKIYNSLFLWNGVWRNKQLFDDNPEEVPLKAFNFITKNLTKPILKNYPSQGLCYYNDTQAESILKRPNIKYPGDNWRLLKCDDVFEDKIYINLKDRFFSRKISLEEMKLLDSCYISFLEKFIFTRNEKDNILGEYKCTQLTPMYSKAGKILTTKRKLVFIDSVYSSDLSCSDTYGNQMLDFFTYKKKPYKMLYSTYLICDIQYAFNRKFLFEHTCVDLIFTNCESLTLNFKSKEECNKFLKHLTETNPATKTFLQGLKKSKATEWWQRGEISTSFYLMLLNYLSSRSYNDLSQYPIIPWFIDEKLLTGKNLDEVIVRDFEKNLIKLGCNKRLEQAVERYEEDCFDQKYHSGSYHSNPGIILQYLVRIPPFCDGLIKFQSGKLDCADRMFSDIAFSYHLALNESLDVRELIPETIFLPEMYKNHLKINFGETQDGQKVDQVFLPEWAKDDPYQFTCKFKEIFESSLVSDSIHQWFDLVFGYKQLGKEAEEACNTFPALSYEGGVDMTDPENIATKDSIIIRLYNFGQCPTQLLSDPHPKREDRKEPLRFIHRNADLQAKPIDLNKQKYGDIKEIKFVNDSQFYMIYKKNKICRMIYNEYLVGGKKPLISECPSGKMFKIQVDPLKIHFSEFSSHSSSVPVSTILVKNGLRLLIGGYWDGMMVIQNFTNKEEISKKKHLYRITMIQASQSEEIVITGTEKGDVAKWNNNQGELKYDSHFFHHQSEVTGCCICENMGVFATCSKDGTANLYVLSATRDPSAKGSKCYILRTFKQPDNLPLSKVLISESPLASIILLTEDLKCMSSFSINGKYLSTYEDITMIENPMVIPDENFNDKLIYGNTTGKLGKLLFSCSDFI</sequence>
<proteinExistence type="predicted"/>
<dbReference type="SUPFAM" id="SSF81837">
    <property type="entry name" value="BEACH domain"/>
    <property type="match status" value="1"/>
</dbReference>
<dbReference type="Gene3D" id="2.30.29.30">
    <property type="entry name" value="Pleckstrin-homology domain (PH domain)/Phosphotyrosine-binding domain (PTB)"/>
    <property type="match status" value="1"/>
</dbReference>
<dbReference type="GO" id="GO:0005829">
    <property type="term" value="C:cytosol"/>
    <property type="evidence" value="ECO:0007669"/>
    <property type="project" value="TreeGrafter"/>
</dbReference>
<dbReference type="InterPro" id="IPR015943">
    <property type="entry name" value="WD40/YVTN_repeat-like_dom_sf"/>
</dbReference>
<evidence type="ECO:0000313" key="4">
    <source>
        <dbReference type="EMBL" id="CAI2372614.1"/>
    </source>
</evidence>
<feature type="region of interest" description="Disordered" evidence="1">
    <location>
        <begin position="815"/>
        <end position="930"/>
    </location>
</feature>
<feature type="domain" description="BEACH" evidence="2">
    <location>
        <begin position="1824"/>
        <end position="2112"/>
    </location>
</feature>
<evidence type="ECO:0000259" key="2">
    <source>
        <dbReference type="PROSITE" id="PS50197"/>
    </source>
</evidence>
<dbReference type="SUPFAM" id="SSF50729">
    <property type="entry name" value="PH domain-like"/>
    <property type="match status" value="1"/>
</dbReference>
<protein>
    <submittedName>
        <fullName evidence="4">Uncharacterized protein</fullName>
    </submittedName>
</protein>
<dbReference type="InterPro" id="IPR036372">
    <property type="entry name" value="BEACH_dom_sf"/>
</dbReference>
<dbReference type="EMBL" id="CAMPGE010013906">
    <property type="protein sequence ID" value="CAI2372614.1"/>
    <property type="molecule type" value="Genomic_DNA"/>
</dbReference>
<dbReference type="SUPFAM" id="SSF50978">
    <property type="entry name" value="WD40 repeat-like"/>
    <property type="match status" value="1"/>
</dbReference>
<dbReference type="InterPro" id="IPR023362">
    <property type="entry name" value="PH-BEACH_dom"/>
</dbReference>
<comment type="caution">
    <text evidence="4">The sequence shown here is derived from an EMBL/GenBank/DDBJ whole genome shotgun (WGS) entry which is preliminary data.</text>
</comment>
<dbReference type="InterPro" id="IPR036322">
    <property type="entry name" value="WD40_repeat_dom_sf"/>
</dbReference>
<gene>
    <name evidence="4" type="ORF">ECRASSUSDP1_LOCUS13945</name>
</gene>
<dbReference type="GO" id="GO:0016020">
    <property type="term" value="C:membrane"/>
    <property type="evidence" value="ECO:0007669"/>
    <property type="project" value="TreeGrafter"/>
</dbReference>
<dbReference type="InterPro" id="IPR011993">
    <property type="entry name" value="PH-like_dom_sf"/>
</dbReference>
<dbReference type="PROSITE" id="PS51783">
    <property type="entry name" value="PH_BEACH"/>
    <property type="match status" value="1"/>
</dbReference>
<dbReference type="PANTHER" id="PTHR13743">
    <property type="entry name" value="BEIGE/BEACH-RELATED"/>
    <property type="match status" value="1"/>
</dbReference>
<keyword evidence="5" id="KW-1185">Reference proteome</keyword>
<dbReference type="SMART" id="SM00320">
    <property type="entry name" value="WD40"/>
    <property type="match status" value="2"/>
</dbReference>
<dbReference type="Proteomes" id="UP001295684">
    <property type="component" value="Unassembled WGS sequence"/>
</dbReference>
<dbReference type="Gene3D" id="1.10.1540.10">
    <property type="entry name" value="BEACH domain"/>
    <property type="match status" value="1"/>
</dbReference>
<dbReference type="PANTHER" id="PTHR13743:SF112">
    <property type="entry name" value="BEACH DOMAIN-CONTAINING PROTEIN"/>
    <property type="match status" value="1"/>
</dbReference>
<feature type="compositionally biased region" description="Polar residues" evidence="1">
    <location>
        <begin position="826"/>
        <end position="839"/>
    </location>
</feature>
<evidence type="ECO:0000259" key="3">
    <source>
        <dbReference type="PROSITE" id="PS51783"/>
    </source>
</evidence>
<feature type="domain" description="BEACH-type PH" evidence="3">
    <location>
        <begin position="1699"/>
        <end position="1817"/>
    </location>
</feature>
<dbReference type="InterPro" id="IPR013320">
    <property type="entry name" value="ConA-like_dom_sf"/>
</dbReference>
<dbReference type="InterPro" id="IPR000409">
    <property type="entry name" value="BEACH_dom"/>
</dbReference>
<dbReference type="SMART" id="SM01026">
    <property type="entry name" value="Beach"/>
    <property type="match status" value="1"/>
</dbReference>
<dbReference type="InterPro" id="IPR001680">
    <property type="entry name" value="WD40_rpt"/>
</dbReference>
<name>A0AAD1XH70_EUPCR</name>
<dbReference type="SUPFAM" id="SSF49899">
    <property type="entry name" value="Concanavalin A-like lectins/glucanases"/>
    <property type="match status" value="1"/>
</dbReference>
<evidence type="ECO:0000313" key="5">
    <source>
        <dbReference type="Proteomes" id="UP001295684"/>
    </source>
</evidence>
<dbReference type="GO" id="GO:0019901">
    <property type="term" value="F:protein kinase binding"/>
    <property type="evidence" value="ECO:0007669"/>
    <property type="project" value="TreeGrafter"/>
</dbReference>
<dbReference type="CDD" id="cd06071">
    <property type="entry name" value="Beach"/>
    <property type="match status" value="1"/>
</dbReference>
<dbReference type="Gene3D" id="2.60.120.200">
    <property type="match status" value="1"/>
</dbReference>
<reference evidence="4" key="1">
    <citation type="submission" date="2023-07" db="EMBL/GenBank/DDBJ databases">
        <authorList>
            <consortium name="AG Swart"/>
            <person name="Singh M."/>
            <person name="Singh A."/>
            <person name="Seah K."/>
            <person name="Emmerich C."/>
        </authorList>
    </citation>
    <scope>NUCLEOTIDE SEQUENCE</scope>
    <source>
        <strain evidence="4">DP1</strain>
    </source>
</reference>
<feature type="compositionally biased region" description="Basic and acidic residues" evidence="1">
    <location>
        <begin position="858"/>
        <end position="877"/>
    </location>
</feature>
<feature type="compositionally biased region" description="Basic and acidic residues" evidence="1">
    <location>
        <begin position="888"/>
        <end position="912"/>
    </location>
</feature>
<organism evidence="4 5">
    <name type="scientific">Euplotes crassus</name>
    <dbReference type="NCBI Taxonomy" id="5936"/>
    <lineage>
        <taxon>Eukaryota</taxon>
        <taxon>Sar</taxon>
        <taxon>Alveolata</taxon>
        <taxon>Ciliophora</taxon>
        <taxon>Intramacronucleata</taxon>
        <taxon>Spirotrichea</taxon>
        <taxon>Hypotrichia</taxon>
        <taxon>Euplotida</taxon>
        <taxon>Euplotidae</taxon>
        <taxon>Moneuplotes</taxon>
    </lineage>
</organism>
<evidence type="ECO:0000256" key="1">
    <source>
        <dbReference type="SAM" id="MobiDB-lite"/>
    </source>
</evidence>
<dbReference type="Pfam" id="PF02138">
    <property type="entry name" value="Beach"/>
    <property type="match status" value="1"/>
</dbReference>
<feature type="compositionally biased region" description="Polar residues" evidence="1">
    <location>
        <begin position="848"/>
        <end position="857"/>
    </location>
</feature>
<dbReference type="Gene3D" id="2.130.10.10">
    <property type="entry name" value="YVTN repeat-like/Quinoprotein amine dehydrogenase"/>
    <property type="match status" value="1"/>
</dbReference>